<keyword evidence="4" id="KW-0906">Nuclear pore complex</keyword>
<evidence type="ECO:0000256" key="4">
    <source>
        <dbReference type="RuleBase" id="RU364035"/>
    </source>
</evidence>
<comment type="similarity">
    <text evidence="2 4">Belongs to the nucleoporin interacting component (NIC) family.</text>
</comment>
<reference evidence="5" key="1">
    <citation type="submission" date="2021-08" db="EMBL/GenBank/DDBJ databases">
        <title>WGS assembly of Ceratopteris richardii.</title>
        <authorList>
            <person name="Marchant D.B."/>
            <person name="Chen G."/>
            <person name="Jenkins J."/>
            <person name="Shu S."/>
            <person name="Leebens-Mack J."/>
            <person name="Grimwood J."/>
            <person name="Schmutz J."/>
            <person name="Soltis P."/>
            <person name="Soltis D."/>
            <person name="Chen Z.-H."/>
        </authorList>
    </citation>
    <scope>NUCLEOTIDE SEQUENCE</scope>
    <source>
        <strain evidence="5">Whitten #5841</strain>
        <tissue evidence="5">Leaf</tissue>
    </source>
</reference>
<dbReference type="PANTHER" id="PTHR11225">
    <property type="entry name" value="NUCLEAR PORE COMPLEX PROTEIN NUP93 NUCLEOPORIN NUP93 DEAD EYE PROTEIN"/>
    <property type="match status" value="1"/>
</dbReference>
<comment type="caution">
    <text evidence="5">The sequence shown here is derived from an EMBL/GenBank/DDBJ whole genome shotgun (WGS) entry which is preliminary data.</text>
</comment>
<comment type="subcellular location">
    <subcellularLocation>
        <location evidence="1">Nucleus envelope</location>
    </subcellularLocation>
    <subcellularLocation>
        <location evidence="4">Nucleus</location>
        <location evidence="4">Nuclear pore complex</location>
    </subcellularLocation>
</comment>
<keyword evidence="4" id="KW-0472">Membrane</keyword>
<dbReference type="Pfam" id="PF04097">
    <property type="entry name" value="Nic96"/>
    <property type="match status" value="1"/>
</dbReference>
<evidence type="ECO:0000256" key="1">
    <source>
        <dbReference type="ARBA" id="ARBA00004259"/>
    </source>
</evidence>
<keyword evidence="6" id="KW-1185">Reference proteome</keyword>
<dbReference type="GO" id="GO:0016973">
    <property type="term" value="P:poly(A)+ mRNA export from nucleus"/>
    <property type="evidence" value="ECO:0007669"/>
    <property type="project" value="TreeGrafter"/>
</dbReference>
<proteinExistence type="inferred from homology"/>
<keyword evidence="4" id="KW-0653">Protein transport</keyword>
<gene>
    <name evidence="5" type="ORF">KP509_09G068400</name>
</gene>
<evidence type="ECO:0000256" key="3">
    <source>
        <dbReference type="ARBA" id="ARBA00023242"/>
    </source>
</evidence>
<organism evidence="5 6">
    <name type="scientific">Ceratopteris richardii</name>
    <name type="common">Triangle waterfern</name>
    <dbReference type="NCBI Taxonomy" id="49495"/>
    <lineage>
        <taxon>Eukaryota</taxon>
        <taxon>Viridiplantae</taxon>
        <taxon>Streptophyta</taxon>
        <taxon>Embryophyta</taxon>
        <taxon>Tracheophyta</taxon>
        <taxon>Polypodiopsida</taxon>
        <taxon>Polypodiidae</taxon>
        <taxon>Polypodiales</taxon>
        <taxon>Pteridineae</taxon>
        <taxon>Pteridaceae</taxon>
        <taxon>Parkerioideae</taxon>
        <taxon>Ceratopteris</taxon>
    </lineage>
</organism>
<keyword evidence="4" id="KW-0813">Transport</keyword>
<dbReference type="GO" id="GO:0005643">
    <property type="term" value="C:nuclear pore"/>
    <property type="evidence" value="ECO:0007669"/>
    <property type="project" value="UniProtKB-SubCell"/>
</dbReference>
<dbReference type="EMBL" id="CM035414">
    <property type="protein sequence ID" value="KAH7429844.1"/>
    <property type="molecule type" value="Genomic_DNA"/>
</dbReference>
<evidence type="ECO:0000313" key="6">
    <source>
        <dbReference type="Proteomes" id="UP000825935"/>
    </source>
</evidence>
<evidence type="ECO:0000313" key="5">
    <source>
        <dbReference type="EMBL" id="KAH7429844.1"/>
    </source>
</evidence>
<dbReference type="OMA" id="LLMCGQF"/>
<protein>
    <recommendedName>
        <fullName evidence="4">Nuclear pore protein</fullName>
    </recommendedName>
</protein>
<dbReference type="GO" id="GO:0006606">
    <property type="term" value="P:protein import into nucleus"/>
    <property type="evidence" value="ECO:0007669"/>
    <property type="project" value="TreeGrafter"/>
</dbReference>
<dbReference type="PANTHER" id="PTHR11225:SF4">
    <property type="entry name" value="NUCLEAR PORE COMPLEX PROTEIN NUP93"/>
    <property type="match status" value="1"/>
</dbReference>
<dbReference type="Proteomes" id="UP000825935">
    <property type="component" value="Chromosome 9"/>
</dbReference>
<dbReference type="EMBL" id="CM035414">
    <property type="protein sequence ID" value="KAH7429845.1"/>
    <property type="molecule type" value="Genomic_DNA"/>
</dbReference>
<name>A0A8T2U906_CERRI</name>
<dbReference type="AlphaFoldDB" id="A0A8T2U906"/>
<keyword evidence="3 4" id="KW-0539">Nucleus</keyword>
<keyword evidence="4" id="KW-0509">mRNA transport</keyword>
<dbReference type="GO" id="GO:0017056">
    <property type="term" value="F:structural constituent of nuclear pore"/>
    <property type="evidence" value="ECO:0007669"/>
    <property type="project" value="InterPro"/>
</dbReference>
<keyword evidence="4" id="KW-0811">Translocation</keyword>
<dbReference type="InterPro" id="IPR007231">
    <property type="entry name" value="Nucleoporin_int_Nup93/Nic96"/>
</dbReference>
<sequence length="856" mass="95530">MAGDTDMRSWADLLHNSTQLLQAATPSAQFPPIQRSLDQLEVLSKKLKARTSRLEAPSQSIAATRLLAREGINADQLTRDLKSFELKTSFEDVFPVEATTVEEYLQQVHEMTMLSAIQEAQRDNLRSFNDYMMKALEEDWQKEKRDFLHTLNRLPLNPPQNVGSPLATRQSTRSQIVPFVPKSSQESQPYTTRHDNIVEQKATVYAGVVIKLNASREHGTPFDAAVAFGEAHGSLREDAQVSKSVTTRKIWHLMKCLLSEEYEKLRNLTRKMQLILGARVHLEEGHEKYIRDTVQSHPAQAALGGSTGNLQLIRAFLRVRLRDHGVLDFDAQHLGRQPPLDTTWHQIFFCLRTGYYKEAKDIAESSRVSRTFAPQLAEWISTKGLVSGVTAAAAAEECERIMRSAERTGRAGMDKYRLLLYVIISGSRHLMDKLLRETPTLFSTIEDFLWFNLVVARDGSCASSQSASIGNQWYTIEDLQAYLMKFEPSYYTRNGRDPLVYPYVLLLSLQLQAAICYMVGESTSDKIDAVHIAIAFGDKGVLSNETTSTQNLGSMDTVTEIAGIIRYHGLSYKRQGNLPLALEYYAQAAATMGGGAAVWSGQASPNLMRQWQMMLKQLLAEILLSDGGVHLLLGLFGTGSEGALKRFLPGSETQQQFLFEVACQCQESGQYEKAIELLKRIGAFASALDIVNSRLSDAINSLAMGRLAGETRATSLIAAGNSIIESTRHYVSPSVQDRESVVERQTALRQLETILTFHRLARSCKYTDALLELSKLSFLPLDNWRFDMGAEMLQGVSHHVKSCIPELLKAALTCLDNVPDSDGTVRVMKAKIANFVANCFPKGLPNELYEKVAQML</sequence>
<evidence type="ECO:0000256" key="2">
    <source>
        <dbReference type="ARBA" id="ARBA00010186"/>
    </source>
</evidence>
<dbReference type="OrthoDB" id="1918363at2759"/>
<dbReference type="EMBL" id="CM035414">
    <property type="protein sequence ID" value="KAH7429843.1"/>
    <property type="molecule type" value="Genomic_DNA"/>
</dbReference>
<accession>A0A8T2U906</accession>